<protein>
    <recommendedName>
        <fullName evidence="2">PH domain-containing protein</fullName>
    </recommendedName>
</protein>
<dbReference type="Gene3D" id="2.30.29.30">
    <property type="entry name" value="Pleckstrin-homology domain (PH domain)/Phosphotyrosine-binding domain (PTB)"/>
    <property type="match status" value="1"/>
</dbReference>
<accession>A0A7S2DE48</accession>
<feature type="domain" description="PH" evidence="2">
    <location>
        <begin position="11"/>
        <end position="111"/>
    </location>
</feature>
<dbReference type="SMART" id="SM00233">
    <property type="entry name" value="PH"/>
    <property type="match status" value="1"/>
</dbReference>
<dbReference type="AlphaFoldDB" id="A0A7S2DE48"/>
<dbReference type="PANTHER" id="PTHR14336">
    <property type="entry name" value="TANDEM PH DOMAIN CONTAINING PROTEIN"/>
    <property type="match status" value="1"/>
</dbReference>
<dbReference type="InterPro" id="IPR051707">
    <property type="entry name" value="PI-Interact_SigTrans_Reg"/>
</dbReference>
<evidence type="ECO:0000313" key="3">
    <source>
        <dbReference type="EMBL" id="CAD9451745.1"/>
    </source>
</evidence>
<dbReference type="Pfam" id="PF00169">
    <property type="entry name" value="PH"/>
    <property type="match status" value="1"/>
</dbReference>
<sequence length="172" mass="19699">MDLTEPKSGKEPYKNGYLQKKTKQGKWQKRWFETNGIFLTYYKNQKMKKLLAAVKLPEVGEISLIDPHPDNDDTVEPGLFSIQLNSREYILKAESHPEAVEWVKILTKLKESESKDTRMHSTGSSAEDPSPMNDDHESPGPVSGDIEKRYQPMCPWCKKFGLKYQPQSRGAP</sequence>
<dbReference type="InterPro" id="IPR001849">
    <property type="entry name" value="PH_domain"/>
</dbReference>
<evidence type="ECO:0000256" key="1">
    <source>
        <dbReference type="SAM" id="MobiDB-lite"/>
    </source>
</evidence>
<proteinExistence type="predicted"/>
<organism evidence="3">
    <name type="scientific">Octactis speculum</name>
    <dbReference type="NCBI Taxonomy" id="3111310"/>
    <lineage>
        <taxon>Eukaryota</taxon>
        <taxon>Sar</taxon>
        <taxon>Stramenopiles</taxon>
        <taxon>Ochrophyta</taxon>
        <taxon>Dictyochophyceae</taxon>
        <taxon>Dictyochales</taxon>
        <taxon>Dictyochaceae</taxon>
        <taxon>Octactis</taxon>
    </lineage>
</organism>
<dbReference type="SUPFAM" id="SSF50729">
    <property type="entry name" value="PH domain-like"/>
    <property type="match status" value="1"/>
</dbReference>
<feature type="region of interest" description="Disordered" evidence="1">
    <location>
        <begin position="113"/>
        <end position="147"/>
    </location>
</feature>
<reference evidence="3" key="1">
    <citation type="submission" date="2021-01" db="EMBL/GenBank/DDBJ databases">
        <authorList>
            <person name="Corre E."/>
            <person name="Pelletier E."/>
            <person name="Niang G."/>
            <person name="Scheremetjew M."/>
            <person name="Finn R."/>
            <person name="Kale V."/>
            <person name="Holt S."/>
            <person name="Cochrane G."/>
            <person name="Meng A."/>
            <person name="Brown T."/>
            <person name="Cohen L."/>
        </authorList>
    </citation>
    <scope>NUCLEOTIDE SEQUENCE</scope>
    <source>
        <strain evidence="3">CCMP1381</strain>
    </source>
</reference>
<gene>
    <name evidence="3" type="ORF">DSPE1174_LOCUS21526</name>
</gene>
<dbReference type="PROSITE" id="PS50003">
    <property type="entry name" value="PH_DOMAIN"/>
    <property type="match status" value="1"/>
</dbReference>
<dbReference type="InterPro" id="IPR011993">
    <property type="entry name" value="PH-like_dom_sf"/>
</dbReference>
<evidence type="ECO:0000259" key="2">
    <source>
        <dbReference type="PROSITE" id="PS50003"/>
    </source>
</evidence>
<name>A0A7S2DE48_9STRA</name>
<dbReference type="EMBL" id="HBGS01041784">
    <property type="protein sequence ID" value="CAD9451745.1"/>
    <property type="molecule type" value="Transcribed_RNA"/>
</dbReference>